<accession>A0A3R6ZSW2</accession>
<organism evidence="1 2">
    <name type="scientific">Aphanomyces invadans</name>
    <dbReference type="NCBI Taxonomy" id="157072"/>
    <lineage>
        <taxon>Eukaryota</taxon>
        <taxon>Sar</taxon>
        <taxon>Stramenopiles</taxon>
        <taxon>Oomycota</taxon>
        <taxon>Saprolegniomycetes</taxon>
        <taxon>Saprolegniales</taxon>
        <taxon>Verrucalvaceae</taxon>
        <taxon>Aphanomyces</taxon>
    </lineage>
</organism>
<reference evidence="1 2" key="1">
    <citation type="submission" date="2018-08" db="EMBL/GenBank/DDBJ databases">
        <title>Aphanomyces genome sequencing and annotation.</title>
        <authorList>
            <person name="Minardi D."/>
            <person name="Oidtmann B."/>
            <person name="Van Der Giezen M."/>
            <person name="Studholme D.J."/>
        </authorList>
    </citation>
    <scope>NUCLEOTIDE SEQUENCE [LARGE SCALE GENOMIC DNA]</scope>
    <source>
        <strain evidence="1 2">NJM0002</strain>
    </source>
</reference>
<dbReference type="Proteomes" id="UP000285060">
    <property type="component" value="Unassembled WGS sequence"/>
</dbReference>
<dbReference type="EMBL" id="QUSY01000183">
    <property type="protein sequence ID" value="RHY31811.1"/>
    <property type="molecule type" value="Genomic_DNA"/>
</dbReference>
<protein>
    <submittedName>
        <fullName evidence="1">Uncharacterized protein</fullName>
    </submittedName>
</protein>
<dbReference type="AlphaFoldDB" id="A0A3R6ZSW2"/>
<name>A0A3R6ZSW2_9STRA</name>
<keyword evidence="2" id="KW-1185">Reference proteome</keyword>
<comment type="caution">
    <text evidence="1">The sequence shown here is derived from an EMBL/GenBank/DDBJ whole genome shotgun (WGS) entry which is preliminary data.</text>
</comment>
<gene>
    <name evidence="1" type="ORF">DYB32_003130</name>
</gene>
<dbReference type="VEuPathDB" id="FungiDB:H310_01337"/>
<sequence length="192" mass="21500">MFMIIPCIVFHGDDVWLRLDDFCPDLPTKRDPITTYVKEVQHYVSWGERANGLTGQTSCLANVLETLVPSIAHYGYDTSMAECLGEIHAAMHLAKWTIEAVGSSTQGDENDDVYDRGSPCYGNIVVKASVNLVESHQRATTFLGTKNDIVTDQIETHQASRTHLAMIHDAKETHAVEYFTHKFKTAAMARQR</sequence>
<evidence type="ECO:0000313" key="1">
    <source>
        <dbReference type="EMBL" id="RHY31811.1"/>
    </source>
</evidence>
<proteinExistence type="predicted"/>
<evidence type="ECO:0000313" key="2">
    <source>
        <dbReference type="Proteomes" id="UP000285060"/>
    </source>
</evidence>